<keyword evidence="8" id="KW-1185">Reference proteome</keyword>
<accession>A0ABT8BBT9</accession>
<dbReference type="PANTHER" id="PTHR32089">
    <property type="entry name" value="METHYL-ACCEPTING CHEMOTAXIS PROTEIN MCPB"/>
    <property type="match status" value="1"/>
</dbReference>
<dbReference type="PRINTS" id="PR00260">
    <property type="entry name" value="CHEMTRNSDUCR"/>
</dbReference>
<keyword evidence="4" id="KW-0812">Transmembrane</keyword>
<dbReference type="Gene3D" id="6.10.340.10">
    <property type="match status" value="1"/>
</dbReference>
<comment type="similarity">
    <text evidence="2">Belongs to the methyl-accepting chemotaxis (MCP) protein family.</text>
</comment>
<evidence type="ECO:0000256" key="1">
    <source>
        <dbReference type="ARBA" id="ARBA00023224"/>
    </source>
</evidence>
<dbReference type="PROSITE" id="PS50885">
    <property type="entry name" value="HAMP"/>
    <property type="match status" value="1"/>
</dbReference>
<organism evidence="7 8">
    <name type="scientific">Methylobacterium adhaesivum</name>
    <dbReference type="NCBI Taxonomy" id="333297"/>
    <lineage>
        <taxon>Bacteria</taxon>
        <taxon>Pseudomonadati</taxon>
        <taxon>Pseudomonadota</taxon>
        <taxon>Alphaproteobacteria</taxon>
        <taxon>Hyphomicrobiales</taxon>
        <taxon>Methylobacteriaceae</taxon>
        <taxon>Methylobacterium</taxon>
    </lineage>
</organism>
<evidence type="ECO:0000259" key="5">
    <source>
        <dbReference type="PROSITE" id="PS50111"/>
    </source>
</evidence>
<dbReference type="InterPro" id="IPR004090">
    <property type="entry name" value="Chemotax_Me-accpt_rcpt"/>
</dbReference>
<dbReference type="Pfam" id="PF00672">
    <property type="entry name" value="HAMP"/>
    <property type="match status" value="1"/>
</dbReference>
<dbReference type="InterPro" id="IPR024478">
    <property type="entry name" value="HlyB_4HB_MCP"/>
</dbReference>
<feature type="domain" description="HAMP" evidence="6">
    <location>
        <begin position="212"/>
        <end position="265"/>
    </location>
</feature>
<dbReference type="Proteomes" id="UP001224644">
    <property type="component" value="Unassembled WGS sequence"/>
</dbReference>
<dbReference type="PANTHER" id="PTHR32089:SF112">
    <property type="entry name" value="LYSOZYME-LIKE PROTEIN-RELATED"/>
    <property type="match status" value="1"/>
</dbReference>
<dbReference type="PROSITE" id="PS50111">
    <property type="entry name" value="CHEMOTAXIS_TRANSDUC_2"/>
    <property type="match status" value="1"/>
</dbReference>
<dbReference type="CDD" id="cd06225">
    <property type="entry name" value="HAMP"/>
    <property type="match status" value="1"/>
</dbReference>
<evidence type="ECO:0000256" key="2">
    <source>
        <dbReference type="ARBA" id="ARBA00029447"/>
    </source>
</evidence>
<evidence type="ECO:0000256" key="4">
    <source>
        <dbReference type="SAM" id="Phobius"/>
    </source>
</evidence>
<dbReference type="InterPro" id="IPR003660">
    <property type="entry name" value="HAMP_dom"/>
</dbReference>
<dbReference type="InterPro" id="IPR004089">
    <property type="entry name" value="MCPsignal_dom"/>
</dbReference>
<keyword evidence="1 3" id="KW-0807">Transducer</keyword>
<feature type="transmembrane region" description="Helical" evidence="4">
    <location>
        <begin position="190"/>
        <end position="218"/>
    </location>
</feature>
<dbReference type="SUPFAM" id="SSF58104">
    <property type="entry name" value="Methyl-accepting chemotaxis protein (MCP) signaling domain"/>
    <property type="match status" value="1"/>
</dbReference>
<dbReference type="Pfam" id="PF12729">
    <property type="entry name" value="4HB_MCP_1"/>
    <property type="match status" value="1"/>
</dbReference>
<gene>
    <name evidence="7" type="ORF">QWZ12_02095</name>
</gene>
<dbReference type="InterPro" id="IPR047347">
    <property type="entry name" value="YvaQ-like_sensor"/>
</dbReference>
<name>A0ABT8BBT9_9HYPH</name>
<dbReference type="RefSeq" id="WP_238223801.1">
    <property type="nucleotide sequence ID" value="NZ_BPQD01000007.1"/>
</dbReference>
<evidence type="ECO:0000313" key="8">
    <source>
        <dbReference type="Proteomes" id="UP001224644"/>
    </source>
</evidence>
<evidence type="ECO:0000259" key="6">
    <source>
        <dbReference type="PROSITE" id="PS50885"/>
    </source>
</evidence>
<dbReference type="EMBL" id="JAUFPX010000002">
    <property type="protein sequence ID" value="MDN3589396.1"/>
    <property type="molecule type" value="Genomic_DNA"/>
</dbReference>
<proteinExistence type="inferred from homology"/>
<comment type="caution">
    <text evidence="7">The sequence shown here is derived from an EMBL/GenBank/DDBJ whole genome shotgun (WGS) entry which is preliminary data.</text>
</comment>
<dbReference type="Gene3D" id="1.10.287.950">
    <property type="entry name" value="Methyl-accepting chemotaxis protein"/>
    <property type="match status" value="1"/>
</dbReference>
<sequence>MFLKNLSLRAKLGLSFGVLCLLVLALGGLSLFQLNAVNTVAREMRDDHLPNVQLLAKMQVLILRTRTNGARLISADTEALRTEVMATLARRDAEMSAVQAAYVARPAAPEARTIYADFEKAWNAYNGLREAAAADVRAGDSAKAQRTFNTTLSTGVNAVLTELQKLIDREDRMARASGVHAQETYDTARLVTAILIAVALLCAAFAAALLVLGVSVPLRRMTQTMGRLAEGDVSAEVPYVGQGDEIGAMAGAVRVFKDNIVQSRALEEETRLARLDADAQRRMATLGLADRFEAAVGGIVAQVSSAATELQATAGSLSGTASKGAERSTQAAASAGEAATNVTTVAAAAEELGSSVTEIGRQVQGSANLSRLAVSEAGETVALVRDLNETAARIGDVVAMIATIAGQTNLLALNATIEAARAGEAGRGFAVVAAEVKELANQTARATDEITSQIGRIQVSTGQAVTAIGGITTRIREISAVASSIAAAVEEQGAATQEIVRNVTEAASGTDAVTRIMGGVAATAEETGAAAAQVLSAASELSRQSEDLRGEVSHFLATVRAA</sequence>
<reference evidence="8" key="1">
    <citation type="journal article" date="2019" name="Int. J. Syst. Evol. Microbiol.">
        <title>The Global Catalogue of Microorganisms (GCM) 10K type strain sequencing project: providing services to taxonomists for standard genome sequencing and annotation.</title>
        <authorList>
            <consortium name="The Broad Institute Genomics Platform"/>
            <consortium name="The Broad Institute Genome Sequencing Center for Infectious Disease"/>
            <person name="Wu L."/>
            <person name="Ma J."/>
        </authorList>
    </citation>
    <scope>NUCLEOTIDE SEQUENCE [LARGE SCALE GENOMIC DNA]</scope>
    <source>
        <strain evidence="8">CECT 7069</strain>
    </source>
</reference>
<dbReference type="CDD" id="cd19411">
    <property type="entry name" value="MCP2201-like_sensor"/>
    <property type="match status" value="1"/>
</dbReference>
<keyword evidence="4" id="KW-0472">Membrane</keyword>
<dbReference type="SMART" id="SM00283">
    <property type="entry name" value="MA"/>
    <property type="match status" value="1"/>
</dbReference>
<keyword evidence="4" id="KW-1133">Transmembrane helix</keyword>
<evidence type="ECO:0000313" key="7">
    <source>
        <dbReference type="EMBL" id="MDN3589396.1"/>
    </source>
</evidence>
<evidence type="ECO:0000256" key="3">
    <source>
        <dbReference type="PROSITE-ProRule" id="PRU00284"/>
    </source>
</evidence>
<protein>
    <submittedName>
        <fullName evidence="7">Methyl-accepting chemotaxis protein</fullName>
    </submittedName>
</protein>
<dbReference type="SMART" id="SM00304">
    <property type="entry name" value="HAMP"/>
    <property type="match status" value="1"/>
</dbReference>
<dbReference type="Pfam" id="PF00015">
    <property type="entry name" value="MCPsignal"/>
    <property type="match status" value="1"/>
</dbReference>
<feature type="domain" description="Methyl-accepting transducer" evidence="5">
    <location>
        <begin position="299"/>
        <end position="542"/>
    </location>
</feature>